<keyword evidence="4" id="KW-1185">Reference proteome</keyword>
<accession>A0A7J7PBB5</accession>
<evidence type="ECO:0000313" key="3">
    <source>
        <dbReference type="EMBL" id="KAF6176741.1"/>
    </source>
</evidence>
<feature type="coiled-coil region" evidence="1">
    <location>
        <begin position="134"/>
        <end position="161"/>
    </location>
</feature>
<dbReference type="Proteomes" id="UP000541444">
    <property type="component" value="Unassembled WGS sequence"/>
</dbReference>
<evidence type="ECO:0000256" key="1">
    <source>
        <dbReference type="SAM" id="Coils"/>
    </source>
</evidence>
<reference evidence="3 4" key="1">
    <citation type="journal article" date="2020" name="IScience">
        <title>Genome Sequencing of the Endangered Kingdonia uniflora (Circaeasteraceae, Ranunculales) Reveals Potential Mechanisms of Evolutionary Specialization.</title>
        <authorList>
            <person name="Sun Y."/>
            <person name="Deng T."/>
            <person name="Zhang A."/>
            <person name="Moore M.J."/>
            <person name="Landis J.B."/>
            <person name="Lin N."/>
            <person name="Zhang H."/>
            <person name="Zhang X."/>
            <person name="Huang J."/>
            <person name="Zhang X."/>
            <person name="Sun H."/>
            <person name="Wang H."/>
        </authorList>
    </citation>
    <scope>NUCLEOTIDE SEQUENCE [LARGE SCALE GENOMIC DNA]</scope>
    <source>
        <strain evidence="3">TB1705</strain>
        <tissue evidence="3">Leaf</tissue>
    </source>
</reference>
<comment type="caution">
    <text evidence="3">The sequence shown here is derived from an EMBL/GenBank/DDBJ whole genome shotgun (WGS) entry which is preliminary data.</text>
</comment>
<dbReference type="EMBL" id="JACGCM010000049">
    <property type="protein sequence ID" value="KAF6176741.1"/>
    <property type="molecule type" value="Genomic_DNA"/>
</dbReference>
<sequence length="185" mass="22209">IEENLYTLPKWQILAPAVITPHRRPHPPITHLQHHFLNTHYHNSLHTSITTNLNFNHRHHLRLPYRKGIPSEDSIKIYLYSLNRNLKRLARTINPIQSLNLKVFNLYITFRTTYSMVNLLNTIKVAQMGQYMLRRQCSRKKKEKEERKEQLQNKDKAYKCEKMLGFWTRRMMLDCIGRMQASPFV</sequence>
<evidence type="ECO:0000313" key="2">
    <source>
        <dbReference type="EMBL" id="KAF6174831.1"/>
    </source>
</evidence>
<feature type="non-terminal residue" evidence="3">
    <location>
        <position position="1"/>
    </location>
</feature>
<name>A0A7J7PBB5_9MAGN</name>
<proteinExistence type="predicted"/>
<dbReference type="AlphaFoldDB" id="A0A7J7PBB5"/>
<keyword evidence="1" id="KW-0175">Coiled coil</keyword>
<organism evidence="3 4">
    <name type="scientific">Kingdonia uniflora</name>
    <dbReference type="NCBI Taxonomy" id="39325"/>
    <lineage>
        <taxon>Eukaryota</taxon>
        <taxon>Viridiplantae</taxon>
        <taxon>Streptophyta</taxon>
        <taxon>Embryophyta</taxon>
        <taxon>Tracheophyta</taxon>
        <taxon>Spermatophyta</taxon>
        <taxon>Magnoliopsida</taxon>
        <taxon>Ranunculales</taxon>
        <taxon>Circaeasteraceae</taxon>
        <taxon>Kingdonia</taxon>
    </lineage>
</organism>
<evidence type="ECO:0000313" key="4">
    <source>
        <dbReference type="Proteomes" id="UP000541444"/>
    </source>
</evidence>
<dbReference type="EMBL" id="JACGCM010000229">
    <property type="protein sequence ID" value="KAF6174831.1"/>
    <property type="molecule type" value="Genomic_DNA"/>
</dbReference>
<protein>
    <submittedName>
        <fullName evidence="3">Uncharacterized protein</fullName>
    </submittedName>
</protein>
<gene>
    <name evidence="2" type="ORF">GIB67_008152</name>
    <name evidence="3" type="ORF">GIB67_031552</name>
</gene>